<evidence type="ECO:0000313" key="3">
    <source>
        <dbReference type="EMBL" id="MCA9754379.1"/>
    </source>
</evidence>
<proteinExistence type="predicted"/>
<feature type="chain" id="PRO_5037683894" evidence="2">
    <location>
        <begin position="38"/>
        <end position="347"/>
    </location>
</feature>
<feature type="compositionally biased region" description="Low complexity" evidence="1">
    <location>
        <begin position="40"/>
        <end position="51"/>
    </location>
</feature>
<comment type="caution">
    <text evidence="3">The sequence shown here is derived from an EMBL/GenBank/DDBJ whole genome shotgun (WGS) entry which is preliminary data.</text>
</comment>
<evidence type="ECO:0000256" key="2">
    <source>
        <dbReference type="SAM" id="SignalP"/>
    </source>
</evidence>
<dbReference type="AlphaFoldDB" id="A0A956NCB6"/>
<name>A0A956NCB6_UNCEI</name>
<feature type="region of interest" description="Disordered" evidence="1">
    <location>
        <begin position="35"/>
        <end position="58"/>
    </location>
</feature>
<keyword evidence="2" id="KW-0732">Signal</keyword>
<sequence length="347" mass="37606">MRTAHIVNGRIQRIATAFVLALLAFVATIGSTSRASAADSNGSNGTSTSGSGTNGHGDEYTVADLTGTLATAALESDFASANPTLSDTLAFYLRRLDEGGVGDLTLKQLAGEVQAVDWRSRLRWRQDDYRAPFALRTEPAALEDVVRKILLTVNLPGGLDDHLVDTVGPERAAELLDPVVQYHEELLHLSLAESLEKLRRYQIKYGPGSARLNVAETFLSYGSQWIPGFGPNENGWPGPFEWVLGYNSTLVTTQDEELTLTSAAQIGIRRYVWSPRWPGITNLIRPRSIAVGGLVAGEKNGPFIWPGRGDSRYGGFLVWGPIQFAYLGGDDPTVAIAHTIQLIPGLF</sequence>
<dbReference type="EMBL" id="JAGQHS010000003">
    <property type="protein sequence ID" value="MCA9754379.1"/>
    <property type="molecule type" value="Genomic_DNA"/>
</dbReference>
<evidence type="ECO:0000313" key="4">
    <source>
        <dbReference type="Proteomes" id="UP000739538"/>
    </source>
</evidence>
<evidence type="ECO:0000256" key="1">
    <source>
        <dbReference type="SAM" id="MobiDB-lite"/>
    </source>
</evidence>
<gene>
    <name evidence="3" type="ORF">KDA27_01145</name>
</gene>
<feature type="signal peptide" evidence="2">
    <location>
        <begin position="1"/>
        <end position="37"/>
    </location>
</feature>
<dbReference type="Proteomes" id="UP000739538">
    <property type="component" value="Unassembled WGS sequence"/>
</dbReference>
<organism evidence="3 4">
    <name type="scientific">Eiseniibacteriota bacterium</name>
    <dbReference type="NCBI Taxonomy" id="2212470"/>
    <lineage>
        <taxon>Bacteria</taxon>
        <taxon>Candidatus Eiseniibacteriota</taxon>
    </lineage>
</organism>
<accession>A0A956NCB6</accession>
<reference evidence="3" key="1">
    <citation type="submission" date="2020-04" db="EMBL/GenBank/DDBJ databases">
        <authorList>
            <person name="Zhang T."/>
        </authorList>
    </citation>
    <scope>NUCLEOTIDE SEQUENCE</scope>
    <source>
        <strain evidence="3">HKST-UBA02</strain>
    </source>
</reference>
<reference evidence="3" key="2">
    <citation type="journal article" date="2021" name="Microbiome">
        <title>Successional dynamics and alternative stable states in a saline activated sludge microbial community over 9 years.</title>
        <authorList>
            <person name="Wang Y."/>
            <person name="Ye J."/>
            <person name="Ju F."/>
            <person name="Liu L."/>
            <person name="Boyd J.A."/>
            <person name="Deng Y."/>
            <person name="Parks D.H."/>
            <person name="Jiang X."/>
            <person name="Yin X."/>
            <person name="Woodcroft B.J."/>
            <person name="Tyson G.W."/>
            <person name="Hugenholtz P."/>
            <person name="Polz M.F."/>
            <person name="Zhang T."/>
        </authorList>
    </citation>
    <scope>NUCLEOTIDE SEQUENCE</scope>
    <source>
        <strain evidence="3">HKST-UBA02</strain>
    </source>
</reference>
<protein>
    <submittedName>
        <fullName evidence="3">Uncharacterized protein</fullName>
    </submittedName>
</protein>